<dbReference type="EMBL" id="JAQQWI010000002">
    <property type="protein sequence ID" value="KAK8037568.1"/>
    <property type="molecule type" value="Genomic_DNA"/>
</dbReference>
<dbReference type="CDD" id="cd18186">
    <property type="entry name" value="BTB_POZ_ZBTB_KLHL-like"/>
    <property type="match status" value="1"/>
</dbReference>
<dbReference type="PROSITE" id="PS50097">
    <property type="entry name" value="BTB"/>
    <property type="match status" value="1"/>
</dbReference>
<reference evidence="2 3" key="1">
    <citation type="submission" date="2023-01" db="EMBL/GenBank/DDBJ databases">
        <title>Analysis of 21 Apiospora genomes using comparative genomics revels a genus with tremendous synthesis potential of carbohydrate active enzymes and secondary metabolites.</title>
        <authorList>
            <person name="Sorensen T."/>
        </authorList>
    </citation>
    <scope>NUCLEOTIDE SEQUENCE [LARGE SCALE GENOMIC DNA]</scope>
    <source>
        <strain evidence="2 3">CBS 20057</strain>
    </source>
</reference>
<dbReference type="Proteomes" id="UP001396898">
    <property type="component" value="Unassembled WGS sequence"/>
</dbReference>
<dbReference type="InterPro" id="IPR011333">
    <property type="entry name" value="SKP1/BTB/POZ_sf"/>
</dbReference>
<dbReference type="SUPFAM" id="SSF54695">
    <property type="entry name" value="POZ domain"/>
    <property type="match status" value="1"/>
</dbReference>
<sequence length="281" mass="31323">MFVPALNSHNEWVLVHPVSTNHEVDLDLYSKGTDADVKVLCPSGPGKFFTLFLHKRILSSRSSFFRTAFQIPARYANGNLNSAGNNEVTIYGASVPDIIIALVFLYAQQYPLYLLNSATPWDCYRIFVVAGFLDVKGLQQVAIRALELSLKKLNLELYNRLPHAAARDGNLHGCTLSDTLRKVFSKAMVDQLQTIVLKATSPLFPGLASLQPALADFALTACHITWIVRYNERSLLVGPQSRSEMHWALVVGGMTWGFAAVKFADPVLTFRVSRYPLPLRR</sequence>
<organism evidence="2 3">
    <name type="scientific">Apiospora marii</name>
    <dbReference type="NCBI Taxonomy" id="335849"/>
    <lineage>
        <taxon>Eukaryota</taxon>
        <taxon>Fungi</taxon>
        <taxon>Dikarya</taxon>
        <taxon>Ascomycota</taxon>
        <taxon>Pezizomycotina</taxon>
        <taxon>Sordariomycetes</taxon>
        <taxon>Xylariomycetidae</taxon>
        <taxon>Amphisphaeriales</taxon>
        <taxon>Apiosporaceae</taxon>
        <taxon>Apiospora</taxon>
    </lineage>
</organism>
<evidence type="ECO:0000313" key="3">
    <source>
        <dbReference type="Proteomes" id="UP001396898"/>
    </source>
</evidence>
<evidence type="ECO:0000313" key="2">
    <source>
        <dbReference type="EMBL" id="KAK8037568.1"/>
    </source>
</evidence>
<keyword evidence="3" id="KW-1185">Reference proteome</keyword>
<evidence type="ECO:0000259" key="1">
    <source>
        <dbReference type="PROSITE" id="PS50097"/>
    </source>
</evidence>
<dbReference type="Gene3D" id="3.30.710.10">
    <property type="entry name" value="Potassium Channel Kv1.1, Chain A"/>
    <property type="match status" value="1"/>
</dbReference>
<name>A0ABR1STB2_9PEZI</name>
<dbReference type="InterPro" id="IPR000210">
    <property type="entry name" value="BTB/POZ_dom"/>
</dbReference>
<accession>A0ABR1STB2</accession>
<comment type="caution">
    <text evidence="2">The sequence shown here is derived from an EMBL/GenBank/DDBJ whole genome shotgun (WGS) entry which is preliminary data.</text>
</comment>
<feature type="domain" description="BTB" evidence="1">
    <location>
        <begin position="35"/>
        <end position="114"/>
    </location>
</feature>
<protein>
    <recommendedName>
        <fullName evidence="1">BTB domain-containing protein</fullName>
    </recommendedName>
</protein>
<proteinExistence type="predicted"/>
<gene>
    <name evidence="2" type="ORF">PG991_000914</name>
</gene>